<dbReference type="PANTHER" id="PTHR38011:SF7">
    <property type="entry name" value="2,5-DIAMINO-6-RIBOSYLAMINO-4(3H)-PYRIMIDINONE 5'-PHOSPHATE REDUCTASE"/>
    <property type="match status" value="1"/>
</dbReference>
<keyword evidence="3" id="KW-0560">Oxidoreductase</keyword>
<dbReference type="PANTHER" id="PTHR38011">
    <property type="entry name" value="DIHYDROFOLATE REDUCTASE FAMILY PROTEIN (AFU_ORTHOLOGUE AFUA_8G06820)"/>
    <property type="match status" value="1"/>
</dbReference>
<dbReference type="Proteomes" id="UP000564573">
    <property type="component" value="Unassembled WGS sequence"/>
</dbReference>
<dbReference type="InterPro" id="IPR050765">
    <property type="entry name" value="Riboflavin_Biosynth_HTPR"/>
</dbReference>
<dbReference type="SUPFAM" id="SSF53597">
    <property type="entry name" value="Dihydrofolate reductase-like"/>
    <property type="match status" value="1"/>
</dbReference>
<feature type="region of interest" description="Disordered" evidence="4">
    <location>
        <begin position="1"/>
        <end position="30"/>
    </location>
</feature>
<sequence length="263" mass="27660">MHQLWPLPTASDPGTTSDPSAGPAAPPELSDEDLEALYGYPADLDRPWVQANFVTSADGAVSVDERSDGLSSTADKRVFLLGRDLADVVLVGAGTALAENYGGARTTETRRARRHRHGLSDVPPIAVVTRRCSIPPDAPVITDTAVPTLVVTAADAPADRRAALADAGAEVLLAGEDTVDPATAIRLLDERGLRRIDCEGGPHLLASLVAADLVDQLCLTYAPLLAGPGPGRIVAGLPSTPRDMTLRSLLHEDGFLLARYRRA</sequence>
<dbReference type="InterPro" id="IPR024072">
    <property type="entry name" value="DHFR-like_dom_sf"/>
</dbReference>
<organism evidence="6 7">
    <name type="scientific">Prauserella sediminis</name>
    <dbReference type="NCBI Taxonomy" id="577680"/>
    <lineage>
        <taxon>Bacteria</taxon>
        <taxon>Bacillati</taxon>
        <taxon>Actinomycetota</taxon>
        <taxon>Actinomycetes</taxon>
        <taxon>Pseudonocardiales</taxon>
        <taxon>Pseudonocardiaceae</taxon>
        <taxon>Prauserella</taxon>
        <taxon>Prauserella salsuginis group</taxon>
    </lineage>
</organism>
<dbReference type="EMBL" id="JACIBS010000002">
    <property type="protein sequence ID" value="MBB3664915.1"/>
    <property type="molecule type" value="Genomic_DNA"/>
</dbReference>
<evidence type="ECO:0000313" key="6">
    <source>
        <dbReference type="EMBL" id="MBB3664915.1"/>
    </source>
</evidence>
<evidence type="ECO:0000256" key="1">
    <source>
        <dbReference type="ARBA" id="ARBA00005104"/>
    </source>
</evidence>
<keyword evidence="2" id="KW-0521">NADP</keyword>
<protein>
    <submittedName>
        <fullName evidence="6">Riboflavin biosynthesis pyrimidine reductase</fullName>
    </submittedName>
</protein>
<dbReference type="GO" id="GO:0008703">
    <property type="term" value="F:5-amino-6-(5-phosphoribosylamino)uracil reductase activity"/>
    <property type="evidence" value="ECO:0007669"/>
    <property type="project" value="InterPro"/>
</dbReference>
<proteinExistence type="predicted"/>
<gene>
    <name evidence="6" type="ORF">FB384_003866</name>
</gene>
<keyword evidence="7" id="KW-1185">Reference proteome</keyword>
<evidence type="ECO:0000259" key="5">
    <source>
        <dbReference type="Pfam" id="PF01872"/>
    </source>
</evidence>
<evidence type="ECO:0000256" key="2">
    <source>
        <dbReference type="ARBA" id="ARBA00022857"/>
    </source>
</evidence>
<evidence type="ECO:0000256" key="3">
    <source>
        <dbReference type="ARBA" id="ARBA00023002"/>
    </source>
</evidence>
<evidence type="ECO:0000256" key="4">
    <source>
        <dbReference type="SAM" id="MobiDB-lite"/>
    </source>
</evidence>
<evidence type="ECO:0000313" key="7">
    <source>
        <dbReference type="Proteomes" id="UP000564573"/>
    </source>
</evidence>
<dbReference type="Pfam" id="PF01872">
    <property type="entry name" value="RibD_C"/>
    <property type="match status" value="1"/>
</dbReference>
<reference evidence="6 7" key="1">
    <citation type="submission" date="2020-08" db="EMBL/GenBank/DDBJ databases">
        <title>Sequencing the genomes of 1000 actinobacteria strains.</title>
        <authorList>
            <person name="Klenk H.-P."/>
        </authorList>
    </citation>
    <scope>NUCLEOTIDE SEQUENCE [LARGE SCALE GENOMIC DNA]</scope>
    <source>
        <strain evidence="6 7">DSM 45267</strain>
    </source>
</reference>
<dbReference type="AlphaFoldDB" id="A0A839XYW2"/>
<comment type="pathway">
    <text evidence="1">Cofactor biosynthesis; riboflavin biosynthesis.</text>
</comment>
<name>A0A839XYW2_9PSEU</name>
<dbReference type="Gene3D" id="3.40.430.10">
    <property type="entry name" value="Dihydrofolate Reductase, subunit A"/>
    <property type="match status" value="1"/>
</dbReference>
<accession>A0A839XYW2</accession>
<dbReference type="RefSeq" id="WP_407676097.1">
    <property type="nucleotide sequence ID" value="NZ_JACIBS010000002.1"/>
</dbReference>
<dbReference type="GO" id="GO:0009231">
    <property type="term" value="P:riboflavin biosynthetic process"/>
    <property type="evidence" value="ECO:0007669"/>
    <property type="project" value="InterPro"/>
</dbReference>
<dbReference type="InterPro" id="IPR002734">
    <property type="entry name" value="RibDG_C"/>
</dbReference>
<comment type="caution">
    <text evidence="6">The sequence shown here is derived from an EMBL/GenBank/DDBJ whole genome shotgun (WGS) entry which is preliminary data.</text>
</comment>
<feature type="domain" description="Bacterial bifunctional deaminase-reductase C-terminal" evidence="5">
    <location>
        <begin position="47"/>
        <end position="239"/>
    </location>
</feature>